<gene>
    <name evidence="9" type="ORF">VFPBJ_11191</name>
</gene>
<comment type="caution">
    <text evidence="9">The sequence shown here is derived from an EMBL/GenBank/DDBJ whole genome shotgun (WGS) entry which is preliminary data.</text>
</comment>
<evidence type="ECO:0000313" key="9">
    <source>
        <dbReference type="EMBL" id="OAQ65561.1"/>
    </source>
</evidence>
<dbReference type="PANTHER" id="PTHR48042">
    <property type="entry name" value="ABC TRANSPORTER G FAMILY MEMBER 11"/>
    <property type="match status" value="1"/>
</dbReference>
<comment type="similarity">
    <text evidence="2">Belongs to the ABC transporter superfamily. ABCG family. Eye pigment precursor importer (TC 3.A.1.204) subfamily.</text>
</comment>
<dbReference type="InterPro" id="IPR052215">
    <property type="entry name" value="Plant_ABCG"/>
</dbReference>
<keyword evidence="3" id="KW-0813">Transport</keyword>
<feature type="transmembrane region" description="Helical" evidence="7">
    <location>
        <begin position="97"/>
        <end position="119"/>
    </location>
</feature>
<dbReference type="AlphaFoldDB" id="A0A179FJV5"/>
<comment type="subcellular location">
    <subcellularLocation>
        <location evidence="1">Membrane</location>
        <topology evidence="1">Multi-pass membrane protein</topology>
    </subcellularLocation>
</comment>
<evidence type="ECO:0000256" key="4">
    <source>
        <dbReference type="ARBA" id="ARBA00022692"/>
    </source>
</evidence>
<proteinExistence type="inferred from homology"/>
<evidence type="ECO:0000313" key="10">
    <source>
        <dbReference type="Proteomes" id="UP000078240"/>
    </source>
</evidence>
<organism evidence="9 10">
    <name type="scientific">Purpureocillium lilacinum</name>
    <name type="common">Paecilomyces lilacinus</name>
    <dbReference type="NCBI Taxonomy" id="33203"/>
    <lineage>
        <taxon>Eukaryota</taxon>
        <taxon>Fungi</taxon>
        <taxon>Dikarya</taxon>
        <taxon>Ascomycota</taxon>
        <taxon>Pezizomycotina</taxon>
        <taxon>Sordariomycetes</taxon>
        <taxon>Hypocreomycetidae</taxon>
        <taxon>Hypocreales</taxon>
        <taxon>Ophiocordycipitaceae</taxon>
        <taxon>Purpureocillium</taxon>
    </lineage>
</organism>
<dbReference type="InterPro" id="IPR013525">
    <property type="entry name" value="ABC2_TM"/>
</dbReference>
<keyword evidence="4 7" id="KW-0812">Transmembrane</keyword>
<dbReference type="PANTHER" id="PTHR48042:SF11">
    <property type="entry name" value="ABC TRANSPORTER G FAMILY MEMBER 11"/>
    <property type="match status" value="1"/>
</dbReference>
<dbReference type="GO" id="GO:0016020">
    <property type="term" value="C:membrane"/>
    <property type="evidence" value="ECO:0007669"/>
    <property type="project" value="UniProtKB-SubCell"/>
</dbReference>
<feature type="transmembrane region" description="Helical" evidence="7">
    <location>
        <begin position="72"/>
        <end position="90"/>
    </location>
</feature>
<feature type="transmembrane region" description="Helical" evidence="7">
    <location>
        <begin position="38"/>
        <end position="60"/>
    </location>
</feature>
<feature type="transmembrane region" description="Helical" evidence="7">
    <location>
        <begin position="195"/>
        <end position="215"/>
    </location>
</feature>
<feature type="domain" description="ABC-2 type transporter transmembrane" evidence="8">
    <location>
        <begin position="2"/>
        <end position="150"/>
    </location>
</feature>
<evidence type="ECO:0000256" key="6">
    <source>
        <dbReference type="ARBA" id="ARBA00023136"/>
    </source>
</evidence>
<protein>
    <submittedName>
        <fullName evidence="9">ATP-binding cassette sub-family G member 2</fullName>
    </submittedName>
</protein>
<dbReference type="Pfam" id="PF01061">
    <property type="entry name" value="ABC2_membrane"/>
    <property type="match status" value="1"/>
</dbReference>
<dbReference type="GO" id="GO:0140359">
    <property type="term" value="F:ABC-type transporter activity"/>
    <property type="evidence" value="ECO:0007669"/>
    <property type="project" value="InterPro"/>
</dbReference>
<evidence type="ECO:0000259" key="8">
    <source>
        <dbReference type="Pfam" id="PF01061"/>
    </source>
</evidence>
<keyword evidence="9" id="KW-0547">Nucleotide-binding</keyword>
<evidence type="ECO:0000256" key="2">
    <source>
        <dbReference type="ARBA" id="ARBA00005814"/>
    </source>
</evidence>
<evidence type="ECO:0000256" key="3">
    <source>
        <dbReference type="ARBA" id="ARBA00022448"/>
    </source>
</evidence>
<keyword evidence="6 7" id="KW-0472">Membrane</keyword>
<dbReference type="GO" id="GO:0005524">
    <property type="term" value="F:ATP binding"/>
    <property type="evidence" value="ECO:0007669"/>
    <property type="project" value="UniProtKB-KW"/>
</dbReference>
<name>A0A179FJV5_PURLI</name>
<keyword evidence="9" id="KW-0067">ATP-binding</keyword>
<dbReference type="EMBL" id="LSBH01000015">
    <property type="protein sequence ID" value="OAQ65561.1"/>
    <property type="molecule type" value="Genomic_DNA"/>
</dbReference>
<dbReference type="Proteomes" id="UP000078240">
    <property type="component" value="Unassembled WGS sequence"/>
</dbReference>
<sequence length="217" mass="24684">MSFMAVAYVPAFLEDRLQYVKDHHNGLYGATEFMVSNFIIGIPYLFLITVIFSVISYWLSNFQPTATAFFTWIMWLFLDLLAAEALVMFMSSLFPSFVISLALVAFANGLWMSVGGFMVPPTVLNVFYKYAFHYWDYQTYVFQGMMVNEFSNRVYSCGEGCHCMYNSPLAEQCEIAGQSVLNQYGYESGQLGKNVGIMIAIIFGYRLASWIVLILHG</sequence>
<evidence type="ECO:0000256" key="7">
    <source>
        <dbReference type="SAM" id="Phobius"/>
    </source>
</evidence>
<evidence type="ECO:0000256" key="1">
    <source>
        <dbReference type="ARBA" id="ARBA00004141"/>
    </source>
</evidence>
<evidence type="ECO:0000256" key="5">
    <source>
        <dbReference type="ARBA" id="ARBA00022989"/>
    </source>
</evidence>
<accession>A0A179FJV5</accession>
<reference evidence="9 10" key="1">
    <citation type="submission" date="2016-01" db="EMBL/GenBank/DDBJ databases">
        <title>Biosynthesis of antibiotic leucinostatins and their inhibition on Phytophthora in bio-control Purpureocillium lilacinum.</title>
        <authorList>
            <person name="Wang G."/>
            <person name="Liu Z."/>
            <person name="Lin R."/>
            <person name="Li E."/>
            <person name="Mao Z."/>
            <person name="Ling J."/>
            <person name="Yin W."/>
            <person name="Xie B."/>
        </authorList>
    </citation>
    <scope>NUCLEOTIDE SEQUENCE [LARGE SCALE GENOMIC DNA]</scope>
    <source>
        <strain evidence="9">PLBJ-1</strain>
    </source>
</reference>
<keyword evidence="5 7" id="KW-1133">Transmembrane helix</keyword>